<feature type="transmembrane region" description="Helical" evidence="1">
    <location>
        <begin position="40"/>
        <end position="64"/>
    </location>
</feature>
<proteinExistence type="predicted"/>
<dbReference type="Proteomes" id="UP000295131">
    <property type="component" value="Unassembled WGS sequence"/>
</dbReference>
<dbReference type="AlphaFoldDB" id="A0A4R5PMV1"/>
<sequence>MKRAKRRAIFLSLAGLLFVSVWALLVVAGVIWFSRTTDPLTATLSVAGIIAALALLVIAALMVLERVERRKARAREAKSSLYTTAALVALPMIMRSRPLMMLAVAAGGSALLAKVLGTGSGDDSDFEA</sequence>
<accession>A0A4R5PMV1</accession>
<dbReference type="EMBL" id="SMSI01000001">
    <property type="protein sequence ID" value="TDH38342.1"/>
    <property type="molecule type" value="Genomic_DNA"/>
</dbReference>
<name>A0A4R5PMV1_9HYPH</name>
<protein>
    <submittedName>
        <fullName evidence="2">Uncharacterized protein</fullName>
    </submittedName>
</protein>
<keyword evidence="1" id="KW-0472">Membrane</keyword>
<keyword evidence="3" id="KW-1185">Reference proteome</keyword>
<comment type="caution">
    <text evidence="2">The sequence shown here is derived from an EMBL/GenBank/DDBJ whole genome shotgun (WGS) entry which is preliminary data.</text>
</comment>
<evidence type="ECO:0000256" key="1">
    <source>
        <dbReference type="SAM" id="Phobius"/>
    </source>
</evidence>
<gene>
    <name evidence="2" type="ORF">E2A64_04300</name>
</gene>
<evidence type="ECO:0000313" key="3">
    <source>
        <dbReference type="Proteomes" id="UP000295131"/>
    </source>
</evidence>
<feature type="transmembrane region" description="Helical" evidence="1">
    <location>
        <begin position="99"/>
        <end position="117"/>
    </location>
</feature>
<reference evidence="2 3" key="1">
    <citation type="journal article" date="2013" name="Int. J. Syst. Evol. Microbiol.">
        <title>Hoeflea suaedae sp. nov., an endophytic bacterium isolated from the root of the halophyte Suaeda maritima.</title>
        <authorList>
            <person name="Chung E.J."/>
            <person name="Park J.A."/>
            <person name="Pramanik P."/>
            <person name="Bibi F."/>
            <person name="Jeon C.O."/>
            <person name="Chung Y.R."/>
        </authorList>
    </citation>
    <scope>NUCLEOTIDE SEQUENCE [LARGE SCALE GENOMIC DNA]</scope>
    <source>
        <strain evidence="2 3">YC6898</strain>
    </source>
</reference>
<keyword evidence="1" id="KW-0812">Transmembrane</keyword>
<evidence type="ECO:0000313" key="2">
    <source>
        <dbReference type="EMBL" id="TDH38342.1"/>
    </source>
</evidence>
<dbReference type="RefSeq" id="WP_133283177.1">
    <property type="nucleotide sequence ID" value="NZ_SMSI01000001.1"/>
</dbReference>
<feature type="transmembrane region" description="Helical" evidence="1">
    <location>
        <begin position="9"/>
        <end position="34"/>
    </location>
</feature>
<keyword evidence="1" id="KW-1133">Transmembrane helix</keyword>
<organism evidence="2 3">
    <name type="scientific">Pseudohoeflea suaedae</name>
    <dbReference type="NCBI Taxonomy" id="877384"/>
    <lineage>
        <taxon>Bacteria</taxon>
        <taxon>Pseudomonadati</taxon>
        <taxon>Pseudomonadota</taxon>
        <taxon>Alphaproteobacteria</taxon>
        <taxon>Hyphomicrobiales</taxon>
        <taxon>Rhizobiaceae</taxon>
        <taxon>Pseudohoeflea</taxon>
    </lineage>
</organism>